<comment type="caution">
    <text evidence="3">The sequence shown here is derived from an EMBL/GenBank/DDBJ whole genome shotgun (WGS) entry which is preliminary data.</text>
</comment>
<dbReference type="RefSeq" id="WP_133204797.1">
    <property type="nucleotide sequence ID" value="NZ_SMRU01000015.1"/>
</dbReference>
<keyword evidence="3" id="KW-0413">Isomerase</keyword>
<dbReference type="GO" id="GO:0016853">
    <property type="term" value="F:isomerase activity"/>
    <property type="evidence" value="ECO:0007669"/>
    <property type="project" value="UniProtKB-KW"/>
</dbReference>
<evidence type="ECO:0000313" key="3">
    <source>
        <dbReference type="EMBL" id="TDF94603.1"/>
    </source>
</evidence>
<evidence type="ECO:0000313" key="4">
    <source>
        <dbReference type="Proteomes" id="UP000295511"/>
    </source>
</evidence>
<dbReference type="EMBL" id="SMRU01000015">
    <property type="protein sequence ID" value="TDF94603.1"/>
    <property type="molecule type" value="Genomic_DNA"/>
</dbReference>
<dbReference type="SUPFAM" id="SSF51658">
    <property type="entry name" value="Xylose isomerase-like"/>
    <property type="match status" value="1"/>
</dbReference>
<dbReference type="Proteomes" id="UP000295511">
    <property type="component" value="Unassembled WGS sequence"/>
</dbReference>
<name>A0A4R5KGW2_9MICC</name>
<protein>
    <submittedName>
        <fullName evidence="3">Sugar phosphate isomerase/epimerase</fullName>
    </submittedName>
</protein>
<keyword evidence="1" id="KW-0119">Carbohydrate metabolism</keyword>
<dbReference type="InterPro" id="IPR013022">
    <property type="entry name" value="Xyl_isomerase-like_TIM-brl"/>
</dbReference>
<dbReference type="InterPro" id="IPR050312">
    <property type="entry name" value="IolE/XylAMocC-like"/>
</dbReference>
<organism evidence="3 4">
    <name type="scientific">Arthrobacter terricola</name>
    <dbReference type="NCBI Taxonomy" id="2547396"/>
    <lineage>
        <taxon>Bacteria</taxon>
        <taxon>Bacillati</taxon>
        <taxon>Actinomycetota</taxon>
        <taxon>Actinomycetes</taxon>
        <taxon>Micrococcales</taxon>
        <taxon>Micrococcaceae</taxon>
        <taxon>Arthrobacter</taxon>
    </lineage>
</organism>
<gene>
    <name evidence="3" type="ORF">E1809_13725</name>
</gene>
<dbReference type="Gene3D" id="3.20.20.150">
    <property type="entry name" value="Divalent-metal-dependent TIM barrel enzymes"/>
    <property type="match status" value="1"/>
</dbReference>
<reference evidence="3 4" key="1">
    <citation type="submission" date="2019-03" db="EMBL/GenBank/DDBJ databases">
        <title>Whole genome sequence of Arthrobacter sp JH1-1.</title>
        <authorList>
            <person name="Trinh H.N."/>
        </authorList>
    </citation>
    <scope>NUCLEOTIDE SEQUENCE [LARGE SCALE GENOMIC DNA]</scope>
    <source>
        <strain evidence="3 4">JH1-1</strain>
    </source>
</reference>
<sequence length="355" mass="39138">MNRIGVDVKFEDGRSLIGEDPFETLSIARDLGFEGILLRTVDEAFPTLDSGAIREFAAEAKAQDMFVQLGLGKVNPYMTGELPRVRDLGRGSYLGGMERMVGLCAEYGWTEAWTAAGAYQHNLPAPFCFERFRTDVDWQDQLDATARFLRKLAPMLREHGVRLNLETHEEITTFELLRLIDEIGDDVLGVCLDPANLMVRGELVDDAVRRVAPYVNMTHLRDAVILPTEDGLSRFLAPIGQGAIDWSRLLDHVLGAHPGLDLVIEGIGGSRAEMLVQPDDPRWRAMHPDMDEADAEGLTKLASWFHAESLLGRAPTVAELRASPPVGPDYTDFLATSLRALKAALDSRATSSLAP</sequence>
<keyword evidence="4" id="KW-1185">Reference proteome</keyword>
<dbReference type="OrthoDB" id="8016886at2"/>
<dbReference type="AlphaFoldDB" id="A0A4R5KGW2"/>
<proteinExistence type="predicted"/>
<accession>A0A4R5KGW2</accession>
<dbReference type="Pfam" id="PF01261">
    <property type="entry name" value="AP_endonuc_2"/>
    <property type="match status" value="1"/>
</dbReference>
<dbReference type="InterPro" id="IPR036237">
    <property type="entry name" value="Xyl_isomerase-like_sf"/>
</dbReference>
<dbReference type="PANTHER" id="PTHR12110:SF53">
    <property type="entry name" value="BLR5974 PROTEIN"/>
    <property type="match status" value="1"/>
</dbReference>
<feature type="domain" description="Xylose isomerase-like TIM barrel" evidence="2">
    <location>
        <begin position="27"/>
        <end position="267"/>
    </location>
</feature>
<evidence type="ECO:0000259" key="2">
    <source>
        <dbReference type="Pfam" id="PF01261"/>
    </source>
</evidence>
<evidence type="ECO:0000256" key="1">
    <source>
        <dbReference type="ARBA" id="ARBA00023277"/>
    </source>
</evidence>
<dbReference type="PANTHER" id="PTHR12110">
    <property type="entry name" value="HYDROXYPYRUVATE ISOMERASE"/>
    <property type="match status" value="1"/>
</dbReference>